<name>A0A7S1GY51_HEMAN</name>
<dbReference type="EMBL" id="HBFX01015949">
    <property type="protein sequence ID" value="CAD8955062.1"/>
    <property type="molecule type" value="Transcribed_RNA"/>
</dbReference>
<dbReference type="InterPro" id="IPR013761">
    <property type="entry name" value="SAM/pointed_sf"/>
</dbReference>
<evidence type="ECO:0000313" key="3">
    <source>
        <dbReference type="EMBL" id="CAD8955062.1"/>
    </source>
</evidence>
<reference evidence="3" key="1">
    <citation type="submission" date="2021-01" db="EMBL/GenBank/DDBJ databases">
        <authorList>
            <person name="Corre E."/>
            <person name="Pelletier E."/>
            <person name="Niang G."/>
            <person name="Scheremetjew M."/>
            <person name="Finn R."/>
            <person name="Kale V."/>
            <person name="Holt S."/>
            <person name="Cochrane G."/>
            <person name="Meng A."/>
            <person name="Brown T."/>
            <person name="Cohen L."/>
        </authorList>
    </citation>
    <scope>NUCLEOTIDE SEQUENCE</scope>
    <source>
        <strain evidence="3">CCMP644</strain>
    </source>
</reference>
<evidence type="ECO:0000256" key="1">
    <source>
        <dbReference type="SAM" id="MobiDB-lite"/>
    </source>
</evidence>
<accession>A0A7S1GY51</accession>
<dbReference type="Gene3D" id="1.25.40.20">
    <property type="entry name" value="Ankyrin repeat-containing domain"/>
    <property type="match status" value="1"/>
</dbReference>
<dbReference type="SUPFAM" id="SSF47769">
    <property type="entry name" value="SAM/Pointed domain"/>
    <property type="match status" value="1"/>
</dbReference>
<dbReference type="Pfam" id="PF07647">
    <property type="entry name" value="SAM_2"/>
    <property type="match status" value="1"/>
</dbReference>
<dbReference type="PROSITE" id="PS50105">
    <property type="entry name" value="SAM_DOMAIN"/>
    <property type="match status" value="1"/>
</dbReference>
<dbReference type="CDD" id="cd09487">
    <property type="entry name" value="SAM_superfamily"/>
    <property type="match status" value="1"/>
</dbReference>
<feature type="region of interest" description="Disordered" evidence="1">
    <location>
        <begin position="102"/>
        <end position="144"/>
    </location>
</feature>
<feature type="non-terminal residue" evidence="3">
    <location>
        <position position="1"/>
    </location>
</feature>
<gene>
    <name evidence="3" type="ORF">HAND00432_LOCUS9600</name>
</gene>
<dbReference type="SUPFAM" id="SSF48403">
    <property type="entry name" value="Ankyrin repeat"/>
    <property type="match status" value="1"/>
</dbReference>
<feature type="domain" description="SAM" evidence="2">
    <location>
        <begin position="197"/>
        <end position="264"/>
    </location>
</feature>
<dbReference type="InterPro" id="IPR001660">
    <property type="entry name" value="SAM"/>
</dbReference>
<organism evidence="3">
    <name type="scientific">Hemiselmis andersenii</name>
    <name type="common">Cryptophyte alga</name>
    <dbReference type="NCBI Taxonomy" id="464988"/>
    <lineage>
        <taxon>Eukaryota</taxon>
        <taxon>Cryptophyceae</taxon>
        <taxon>Cryptomonadales</taxon>
        <taxon>Hemiselmidaceae</taxon>
        <taxon>Hemiselmis</taxon>
    </lineage>
</organism>
<proteinExistence type="predicted"/>
<evidence type="ECO:0000259" key="2">
    <source>
        <dbReference type="PROSITE" id="PS50105"/>
    </source>
</evidence>
<sequence length="269" mass="30048">VLLGMNASPDVKDQRGMIPLQVCVESGFYEGFQTLVKRCPNPLTLIDRKGNTLLHLSIIHCSSVRITYDILGQTRTDVRVTNDAGQNAMDLVQAARDALGHHKAQPNENDPYDPYKEASAPPKTGRLKTPEAKGPPSEGGTREGNIDVIDEMVQEELIKLKKKLRKLGLNTVARRPYRPPKEKAHLYKAPKKLKQEEDLRMTAEWLADQGLSKDCEIYADILRRKGVGYDQLYTLTDESLREKGISKIGVRNKIMHGVSEILPQGSKPA</sequence>
<protein>
    <recommendedName>
        <fullName evidence="2">SAM domain-containing protein</fullName>
    </recommendedName>
</protein>
<dbReference type="Gene3D" id="1.10.150.50">
    <property type="entry name" value="Transcription Factor, Ets-1"/>
    <property type="match status" value="1"/>
</dbReference>
<dbReference type="InterPro" id="IPR036770">
    <property type="entry name" value="Ankyrin_rpt-contain_sf"/>
</dbReference>
<dbReference type="AlphaFoldDB" id="A0A7S1GY51"/>